<protein>
    <submittedName>
        <fullName evidence="2">DUF58 domain-containing protein</fullName>
    </submittedName>
</protein>
<dbReference type="RefSeq" id="WP_322633161.1">
    <property type="nucleotide sequence ID" value="NZ_WIAO01000011.1"/>
</dbReference>
<dbReference type="Gene3D" id="3.40.50.410">
    <property type="entry name" value="von Willebrand factor, type A domain"/>
    <property type="match status" value="1"/>
</dbReference>
<evidence type="ECO:0000259" key="1">
    <source>
        <dbReference type="Pfam" id="PF01882"/>
    </source>
</evidence>
<proteinExistence type="predicted"/>
<accession>A0A6L5G938</accession>
<sequence length="310" mass="33522">MNAADLRALDRLQLLVTRRLDGLLHGDYLGLLPGPGSEPGEAREYRAGDDVRRMDWPVTARTTTPHVRTTIADRELETWLAIDLSPSLDFGTVGMLKRDLAEGAVAAFAYLAGRGGNRIGAVVTDGGPAKAIPPRPGRGGARSLLRAVTTLPRAAGADPAKAEGREAHGHGLAELIDKTRRHARRRGLAVVVSDFLEDEANPSDWPRELRRLAVRQQVLCVEVLDPAELALPDVGVLDLIDPETGQTVEIQTGNARFRARYAEAAAEQRARIATGIRSGGAAHLRLSTGSDWLRDIAAFVAERRHLAAYR</sequence>
<dbReference type="EMBL" id="WIAO01000011">
    <property type="protein sequence ID" value="MQM26126.1"/>
    <property type="molecule type" value="Genomic_DNA"/>
</dbReference>
<reference evidence="2 3" key="1">
    <citation type="submission" date="2019-10" db="EMBL/GenBank/DDBJ databases">
        <title>Glycomyces albidus sp. nov., a novel actinomycete isolated from rhizosphere soil of wheat (Triticum aestivum L.).</title>
        <authorList>
            <person name="Qian L."/>
        </authorList>
    </citation>
    <scope>NUCLEOTIDE SEQUENCE [LARGE SCALE GENOMIC DNA]</scope>
    <source>
        <strain evidence="2 3">NEAU-7082</strain>
    </source>
</reference>
<dbReference type="AlphaFoldDB" id="A0A6L5G938"/>
<dbReference type="InterPro" id="IPR036465">
    <property type="entry name" value="vWFA_dom_sf"/>
</dbReference>
<dbReference type="InterPro" id="IPR002881">
    <property type="entry name" value="DUF58"/>
</dbReference>
<keyword evidence="3" id="KW-1185">Reference proteome</keyword>
<name>A0A6L5G938_9ACTN</name>
<feature type="domain" description="DUF58" evidence="1">
    <location>
        <begin position="41"/>
        <end position="270"/>
    </location>
</feature>
<organism evidence="2 3">
    <name type="scientific">Glycomyces albidus</name>
    <dbReference type="NCBI Taxonomy" id="2656774"/>
    <lineage>
        <taxon>Bacteria</taxon>
        <taxon>Bacillati</taxon>
        <taxon>Actinomycetota</taxon>
        <taxon>Actinomycetes</taxon>
        <taxon>Glycomycetales</taxon>
        <taxon>Glycomycetaceae</taxon>
        <taxon>Glycomyces</taxon>
    </lineage>
</organism>
<evidence type="ECO:0000313" key="2">
    <source>
        <dbReference type="EMBL" id="MQM26126.1"/>
    </source>
</evidence>
<dbReference type="PANTHER" id="PTHR33608:SF6">
    <property type="entry name" value="BLL2464 PROTEIN"/>
    <property type="match status" value="1"/>
</dbReference>
<gene>
    <name evidence="2" type="ORF">GFD30_11165</name>
</gene>
<evidence type="ECO:0000313" key="3">
    <source>
        <dbReference type="Proteomes" id="UP000477750"/>
    </source>
</evidence>
<comment type="caution">
    <text evidence="2">The sequence shown here is derived from an EMBL/GenBank/DDBJ whole genome shotgun (WGS) entry which is preliminary data.</text>
</comment>
<dbReference type="Proteomes" id="UP000477750">
    <property type="component" value="Unassembled WGS sequence"/>
</dbReference>
<dbReference type="Pfam" id="PF01882">
    <property type="entry name" value="DUF58"/>
    <property type="match status" value="1"/>
</dbReference>
<dbReference type="PANTHER" id="PTHR33608">
    <property type="entry name" value="BLL2464 PROTEIN"/>
    <property type="match status" value="1"/>
</dbReference>